<protein>
    <submittedName>
        <fullName evidence="2">Uncharacterized protein</fullName>
    </submittedName>
</protein>
<gene>
    <name evidence="2" type="ORF">F4562_004784</name>
</gene>
<dbReference type="RefSeq" id="WP_184541082.1">
    <property type="nucleotide sequence ID" value="NZ_JACHMP010000001.1"/>
</dbReference>
<feature type="region of interest" description="Disordered" evidence="1">
    <location>
        <begin position="216"/>
        <end position="238"/>
    </location>
</feature>
<evidence type="ECO:0000313" key="2">
    <source>
        <dbReference type="EMBL" id="MBB5821722.1"/>
    </source>
</evidence>
<sequence>MGVTDFLSARRLRTGHALLLGYRPDPALLLETVRRCSPVARADRKGIRVTRKMRLRGPIDITPAIESRAGLPTGWRTAYVLEETGRDIGGPYCAPWNVVEGLARLLNGAAHPEPGPRDALASVVGCREEMSPDRLVELLAGVIPDLRVHEWADDETLVFRNGTSPIRVLAIRYHSEREGRTNIEYEMDVEDPASRTPDLFMTGELAARLIAGETGGVAQDRDGFRLPDRDTPPHTPDL</sequence>
<accession>A0A7W9IJ83</accession>
<name>A0A7W9IJ83_9ACTN</name>
<evidence type="ECO:0000256" key="1">
    <source>
        <dbReference type="SAM" id="MobiDB-lite"/>
    </source>
</evidence>
<dbReference type="AlphaFoldDB" id="A0A7W9IJ83"/>
<keyword evidence="3" id="KW-1185">Reference proteome</keyword>
<comment type="caution">
    <text evidence="2">The sequence shown here is derived from an EMBL/GenBank/DDBJ whole genome shotgun (WGS) entry which is preliminary data.</text>
</comment>
<feature type="compositionally biased region" description="Basic and acidic residues" evidence="1">
    <location>
        <begin position="219"/>
        <end position="238"/>
    </location>
</feature>
<reference evidence="2 3" key="1">
    <citation type="submission" date="2020-08" db="EMBL/GenBank/DDBJ databases">
        <title>Sequencing the genomes of 1000 actinobacteria strains.</title>
        <authorList>
            <person name="Klenk H.-P."/>
        </authorList>
    </citation>
    <scope>NUCLEOTIDE SEQUENCE [LARGE SCALE GENOMIC DNA]</scope>
    <source>
        <strain evidence="2 3">DSM 46887</strain>
    </source>
</reference>
<organism evidence="2 3">
    <name type="scientific">Streptosporangium becharense</name>
    <dbReference type="NCBI Taxonomy" id="1816182"/>
    <lineage>
        <taxon>Bacteria</taxon>
        <taxon>Bacillati</taxon>
        <taxon>Actinomycetota</taxon>
        <taxon>Actinomycetes</taxon>
        <taxon>Streptosporangiales</taxon>
        <taxon>Streptosporangiaceae</taxon>
        <taxon>Streptosporangium</taxon>
    </lineage>
</organism>
<proteinExistence type="predicted"/>
<dbReference type="Proteomes" id="UP000540685">
    <property type="component" value="Unassembled WGS sequence"/>
</dbReference>
<dbReference type="EMBL" id="JACHMP010000001">
    <property type="protein sequence ID" value="MBB5821722.1"/>
    <property type="molecule type" value="Genomic_DNA"/>
</dbReference>
<evidence type="ECO:0000313" key="3">
    <source>
        <dbReference type="Proteomes" id="UP000540685"/>
    </source>
</evidence>